<keyword evidence="8 12" id="KW-0746">Sphingolipid metabolism</keyword>
<dbReference type="GO" id="GO:0008202">
    <property type="term" value="P:steroid metabolic process"/>
    <property type="evidence" value="ECO:0007669"/>
    <property type="project" value="UniProtKB-ARBA"/>
</dbReference>
<dbReference type="SUPFAM" id="SSF51445">
    <property type="entry name" value="(Trans)glycosidases"/>
    <property type="match status" value="1"/>
</dbReference>
<dbReference type="GO" id="GO:0006680">
    <property type="term" value="P:glucosylceramide catabolic process"/>
    <property type="evidence" value="ECO:0007669"/>
    <property type="project" value="UniProtKB-ARBA"/>
</dbReference>
<evidence type="ECO:0000313" key="16">
    <source>
        <dbReference type="RefSeq" id="XP_033349030.1"/>
    </source>
</evidence>
<evidence type="ECO:0000259" key="14">
    <source>
        <dbReference type="Pfam" id="PF17189"/>
    </source>
</evidence>
<keyword evidence="7 12" id="KW-0378">Hydrolase</keyword>
<dbReference type="PRINTS" id="PR00843">
    <property type="entry name" value="GLHYDRLASE30"/>
</dbReference>
<dbReference type="PANTHER" id="PTHR11069">
    <property type="entry name" value="GLUCOSYLCERAMIDASE"/>
    <property type="match status" value="1"/>
</dbReference>
<evidence type="ECO:0000256" key="5">
    <source>
        <dbReference type="ARBA" id="ARBA00012658"/>
    </source>
</evidence>
<comment type="pathway">
    <text evidence="2">Lipid metabolism; sphingolipid metabolism.</text>
</comment>
<dbReference type="Pfam" id="PF17189">
    <property type="entry name" value="Glyco_hydro_30C"/>
    <property type="match status" value="1"/>
</dbReference>
<keyword evidence="9 12" id="KW-0443">Lipid metabolism</keyword>
<dbReference type="InterPro" id="IPR001139">
    <property type="entry name" value="Glyco_hydro_30"/>
</dbReference>
<dbReference type="GO" id="GO:0005102">
    <property type="term" value="F:signaling receptor binding"/>
    <property type="evidence" value="ECO:0007669"/>
    <property type="project" value="UniProtKB-ARBA"/>
</dbReference>
<keyword evidence="6" id="KW-0732">Signal</keyword>
<comment type="catalytic activity">
    <reaction evidence="10">
        <text>a beta-D-glucosylceramide + H2O = an N-acyl-sphingoid base + D-glucose</text>
        <dbReference type="Rhea" id="RHEA:81447"/>
        <dbReference type="ChEBI" id="CHEBI:4167"/>
        <dbReference type="ChEBI" id="CHEBI:15377"/>
        <dbReference type="ChEBI" id="CHEBI:83264"/>
        <dbReference type="ChEBI" id="CHEBI:83273"/>
    </reaction>
    <physiologicalReaction direction="left-to-right" evidence="10">
        <dbReference type="Rhea" id="RHEA:81448"/>
    </physiologicalReaction>
</comment>
<sequence length="544" mass="61116">MCIKCGDSLHDTVDDIHDSNYTESLRRTSSIIMWDKCKAPLLLVILVIVASDANDCVPRNFGQGSVVCVCNATYCDELPDSNPKVPENGTFYWYVSSKEGLRLSMLQARMGSCQNSSADTVLDIDTSRKYQTVLGFGGAFTDSAGINIRNLSEATQDQLMRAYYGSNGSRYSLGRIPIAGTDFSTRPYTYDDVAGDVSLQNFSLTEEDYDYKIPYLRKAIELNPDVKFFSAAWSAPPWMKTNDRINGFGFLRKDYYQTYANYIVKFLDAYKSNGIDVWAVSTGNEPLNAYVPFDRLNTMGWTPDTLANWVANYAGPTLAASAHNGTQILVLDDQRIELPWFVNKVFEDKTAKKYIVGTAVHWYTDSFAPPILLDLTHNGSPDKFILMTEACTGAGTLDYPKVSLGSWSRGQEYILSIIQYMNHWSVGWVDWNIALDTTGGPNWIQNYVDSPIIVNADADEFYKQPMYYALKHFSRFVDRGSVRIAITETHNVKATAFVTPSDQVVVVLYNNNTRKKNIVINDPKKDPICLELPAYSMNTVIYAQ</sequence>
<feature type="domain" description="Glycosyl hydrolase family 30 TIM-barrel" evidence="13">
    <location>
        <begin position="134"/>
        <end position="477"/>
    </location>
</feature>
<dbReference type="SUPFAM" id="SSF51011">
    <property type="entry name" value="Glycosyl hydrolase domain"/>
    <property type="match status" value="1"/>
</dbReference>
<evidence type="ECO:0000256" key="8">
    <source>
        <dbReference type="ARBA" id="ARBA00022919"/>
    </source>
</evidence>
<evidence type="ECO:0000256" key="1">
    <source>
        <dbReference type="ARBA" id="ARBA00001013"/>
    </source>
</evidence>
<dbReference type="GO" id="GO:0032006">
    <property type="term" value="P:regulation of TOR signaling"/>
    <property type="evidence" value="ECO:0007669"/>
    <property type="project" value="UniProtKB-ARBA"/>
</dbReference>
<dbReference type="AlphaFoldDB" id="A0A6J3K8M6"/>
<evidence type="ECO:0000256" key="3">
    <source>
        <dbReference type="ARBA" id="ARBA00004991"/>
    </source>
</evidence>
<reference evidence="16" key="1">
    <citation type="submission" date="2025-08" db="UniProtKB">
        <authorList>
            <consortium name="RefSeq"/>
        </authorList>
    </citation>
    <scope>IDENTIFICATION</scope>
    <source>
        <tissue evidence="16">Muscle</tissue>
    </source>
</reference>
<evidence type="ECO:0000256" key="9">
    <source>
        <dbReference type="ARBA" id="ARBA00023098"/>
    </source>
</evidence>
<dbReference type="GO" id="GO:0030163">
    <property type="term" value="P:protein catabolic process"/>
    <property type="evidence" value="ECO:0007669"/>
    <property type="project" value="UniProtKB-ARBA"/>
</dbReference>
<gene>
    <name evidence="16" type="primary">LOC117233136</name>
</gene>
<evidence type="ECO:0000256" key="12">
    <source>
        <dbReference type="RuleBase" id="RU361188"/>
    </source>
</evidence>
<dbReference type="GO" id="GO:0042391">
    <property type="term" value="P:regulation of membrane potential"/>
    <property type="evidence" value="ECO:0007669"/>
    <property type="project" value="UniProtKB-ARBA"/>
</dbReference>
<comment type="pathway">
    <text evidence="3">Sphingolipid metabolism.</text>
</comment>
<dbReference type="GO" id="GO:0005764">
    <property type="term" value="C:lysosome"/>
    <property type="evidence" value="ECO:0007669"/>
    <property type="project" value="UniProtKB-ARBA"/>
</dbReference>
<dbReference type="GO" id="GO:0004348">
    <property type="term" value="F:glucosylceramidase activity"/>
    <property type="evidence" value="ECO:0007669"/>
    <property type="project" value="UniProtKB-EC"/>
</dbReference>
<protein>
    <recommendedName>
        <fullName evidence="5 12">Glucosylceramidase</fullName>
        <ecNumber evidence="5 12">3.2.1.45</ecNumber>
    </recommendedName>
</protein>
<comment type="similarity">
    <text evidence="4 12">Belongs to the glycosyl hydrolase 30 family.</text>
</comment>
<name>A0A6J3K8M6_9HYME</name>
<keyword evidence="15" id="KW-1185">Reference proteome</keyword>
<dbReference type="GO" id="GO:0006914">
    <property type="term" value="P:autophagy"/>
    <property type="evidence" value="ECO:0007669"/>
    <property type="project" value="UniProtKB-ARBA"/>
</dbReference>
<dbReference type="EC" id="3.2.1.45" evidence="5 12"/>
<dbReference type="InterPro" id="IPR033453">
    <property type="entry name" value="Glyco_hydro_30_TIM-barrel"/>
</dbReference>
<dbReference type="GeneID" id="117233136"/>
<evidence type="ECO:0000256" key="11">
    <source>
        <dbReference type="ARBA" id="ARBA00051345"/>
    </source>
</evidence>
<dbReference type="GO" id="GO:0005774">
    <property type="term" value="C:vacuolar membrane"/>
    <property type="evidence" value="ECO:0007669"/>
    <property type="project" value="UniProtKB-ARBA"/>
</dbReference>
<evidence type="ECO:0000256" key="4">
    <source>
        <dbReference type="ARBA" id="ARBA00005382"/>
    </source>
</evidence>
<dbReference type="Proteomes" id="UP000504631">
    <property type="component" value="Unplaced"/>
</dbReference>
<dbReference type="GO" id="GO:0016758">
    <property type="term" value="F:hexosyltransferase activity"/>
    <property type="evidence" value="ECO:0007669"/>
    <property type="project" value="UniProtKB-ARBA"/>
</dbReference>
<dbReference type="Gene3D" id="3.20.20.80">
    <property type="entry name" value="Glycosidases"/>
    <property type="match status" value="1"/>
</dbReference>
<dbReference type="GO" id="GO:0051246">
    <property type="term" value="P:regulation of protein metabolic process"/>
    <property type="evidence" value="ECO:0007669"/>
    <property type="project" value="UniProtKB-ARBA"/>
</dbReference>
<evidence type="ECO:0000256" key="10">
    <source>
        <dbReference type="ARBA" id="ARBA00050474"/>
    </source>
</evidence>
<evidence type="ECO:0000256" key="2">
    <source>
        <dbReference type="ARBA" id="ARBA00004760"/>
    </source>
</evidence>
<evidence type="ECO:0000313" key="15">
    <source>
        <dbReference type="Proteomes" id="UP000504631"/>
    </source>
</evidence>
<dbReference type="PANTHER" id="PTHR11069:SF23">
    <property type="entry name" value="LYSOSOMAL ACID GLUCOSYLCERAMIDASE"/>
    <property type="match status" value="1"/>
</dbReference>
<dbReference type="RefSeq" id="XP_033349030.1">
    <property type="nucleotide sequence ID" value="XM_033493139.1"/>
</dbReference>
<dbReference type="GO" id="GO:0016241">
    <property type="term" value="P:regulation of macroautophagy"/>
    <property type="evidence" value="ECO:0007669"/>
    <property type="project" value="UniProtKB-ARBA"/>
</dbReference>
<dbReference type="GO" id="GO:0006066">
    <property type="term" value="P:alcohol metabolic process"/>
    <property type="evidence" value="ECO:0007669"/>
    <property type="project" value="UniProtKB-ARBA"/>
</dbReference>
<comment type="catalytic activity">
    <reaction evidence="1">
        <text>a beta-D-glucosyl-(1&lt;-&gt;1')-N-acylsphing-4-enine + H2O = an N-acylsphing-4-enine + D-glucose</text>
        <dbReference type="Rhea" id="RHEA:13269"/>
        <dbReference type="ChEBI" id="CHEBI:4167"/>
        <dbReference type="ChEBI" id="CHEBI:15377"/>
        <dbReference type="ChEBI" id="CHEBI:22801"/>
        <dbReference type="ChEBI" id="CHEBI:52639"/>
        <dbReference type="EC" id="3.2.1.45"/>
    </reaction>
    <physiologicalReaction direction="left-to-right" evidence="1">
        <dbReference type="Rhea" id="RHEA:13270"/>
    </physiologicalReaction>
</comment>
<evidence type="ECO:0000259" key="13">
    <source>
        <dbReference type="Pfam" id="PF02055"/>
    </source>
</evidence>
<dbReference type="Pfam" id="PF02055">
    <property type="entry name" value="Glyco_hydro_30"/>
    <property type="match status" value="1"/>
</dbReference>
<comment type="catalytic activity">
    <reaction evidence="11">
        <text>an N-acyl-1-beta-D-glucosyl-15-methylhexadecasphing-4-enine + H2O = an N-acyl-15-methylhexadecasphing-4-enine + D-glucose</text>
        <dbReference type="Rhea" id="RHEA:34755"/>
        <dbReference type="ChEBI" id="CHEBI:4167"/>
        <dbReference type="ChEBI" id="CHEBI:15377"/>
        <dbReference type="ChEBI" id="CHEBI:70815"/>
        <dbReference type="ChEBI" id="CHEBI:70846"/>
    </reaction>
    <physiologicalReaction direction="left-to-right" evidence="11">
        <dbReference type="Rhea" id="RHEA:34756"/>
    </physiologicalReaction>
</comment>
<evidence type="ECO:0000256" key="7">
    <source>
        <dbReference type="ARBA" id="ARBA00022801"/>
    </source>
</evidence>
<dbReference type="InterPro" id="IPR017853">
    <property type="entry name" value="GH"/>
</dbReference>
<evidence type="ECO:0000256" key="6">
    <source>
        <dbReference type="ARBA" id="ARBA00022729"/>
    </source>
</evidence>
<dbReference type="KEGG" id="bvk:117233136"/>
<feature type="domain" description="Glycosyl hydrolase family 30 beta sandwich" evidence="14">
    <location>
        <begin position="480"/>
        <end position="540"/>
    </location>
</feature>
<dbReference type="GO" id="GO:0007040">
    <property type="term" value="P:lysosome organization"/>
    <property type="evidence" value="ECO:0007669"/>
    <property type="project" value="UniProtKB-ARBA"/>
</dbReference>
<dbReference type="FunFam" id="3.20.20.80:FF:000030">
    <property type="entry name" value="Lysosomal acid glucosylceramidase"/>
    <property type="match status" value="1"/>
</dbReference>
<accession>A0A6J3K8M6</accession>
<dbReference type="InterPro" id="IPR033452">
    <property type="entry name" value="GH30_C"/>
</dbReference>
<proteinExistence type="inferred from homology"/>
<dbReference type="GO" id="GO:0010605">
    <property type="term" value="P:negative regulation of macromolecule metabolic process"/>
    <property type="evidence" value="ECO:0007669"/>
    <property type="project" value="UniProtKB-ARBA"/>
</dbReference>
<organism evidence="15 16">
    <name type="scientific">Bombus vosnesenskii</name>
    <dbReference type="NCBI Taxonomy" id="207650"/>
    <lineage>
        <taxon>Eukaryota</taxon>
        <taxon>Metazoa</taxon>
        <taxon>Ecdysozoa</taxon>
        <taxon>Arthropoda</taxon>
        <taxon>Hexapoda</taxon>
        <taxon>Insecta</taxon>
        <taxon>Pterygota</taxon>
        <taxon>Neoptera</taxon>
        <taxon>Endopterygota</taxon>
        <taxon>Hymenoptera</taxon>
        <taxon>Apocrita</taxon>
        <taxon>Aculeata</taxon>
        <taxon>Apoidea</taxon>
        <taxon>Anthophila</taxon>
        <taxon>Apidae</taxon>
        <taxon>Bombus</taxon>
        <taxon>Pyrobombus</taxon>
    </lineage>
</organism>
<keyword evidence="12" id="KW-0326">Glycosidase</keyword>